<feature type="transmembrane region" description="Helical" evidence="1">
    <location>
        <begin position="212"/>
        <end position="238"/>
    </location>
</feature>
<feature type="domain" description="DUF6594" evidence="2">
    <location>
        <begin position="18"/>
        <end position="282"/>
    </location>
</feature>
<sequence>MEKDIEKGGIRITYVRGYPSLSAFIASDYDHSTFVFKRFDRTSARNLLYLQSELAELEALQDEYDREDLKASWDEKNSRRDWKTFKTRSGDENFPKEQARMELARQIKEKVKEYKEAILLESAFLSMRRPSKQVHEAFHNHFWNVSNPKGSFPSLLGTSSTIYDDRDDLVALVRPPEEDRLSAFLRKHCPILFTTGRKDQGGSLAYISSHRITVVVGTLNIIFAAVFLFGAILNLYYVTSATQRLGLVVGYTIAFALCVSLITNARRSEIFGACAAYVAVLVVFVSGNLGG</sequence>
<evidence type="ECO:0000313" key="3">
    <source>
        <dbReference type="EMBL" id="KAF4625630.1"/>
    </source>
</evidence>
<dbReference type="AlphaFoldDB" id="A0A8H4RB85"/>
<evidence type="ECO:0000313" key="4">
    <source>
        <dbReference type="Proteomes" id="UP000566819"/>
    </source>
</evidence>
<evidence type="ECO:0000259" key="2">
    <source>
        <dbReference type="Pfam" id="PF20237"/>
    </source>
</evidence>
<dbReference type="InterPro" id="IPR046529">
    <property type="entry name" value="DUF6594"/>
</dbReference>
<keyword evidence="4" id="KW-1185">Reference proteome</keyword>
<feature type="transmembrane region" description="Helical" evidence="1">
    <location>
        <begin position="244"/>
        <end position="263"/>
    </location>
</feature>
<dbReference type="PANTHER" id="PTHR34502:SF4">
    <property type="entry name" value="DUF6594 DOMAIN-CONTAINING PROTEIN"/>
    <property type="match status" value="1"/>
</dbReference>
<name>A0A8H4RB85_9HELO</name>
<accession>A0A8H4RB85</accession>
<gene>
    <name evidence="3" type="ORF">G7Y89_g12536</name>
</gene>
<dbReference type="Pfam" id="PF20237">
    <property type="entry name" value="DUF6594"/>
    <property type="match status" value="1"/>
</dbReference>
<dbReference type="Proteomes" id="UP000566819">
    <property type="component" value="Unassembled WGS sequence"/>
</dbReference>
<keyword evidence="1" id="KW-0812">Transmembrane</keyword>
<evidence type="ECO:0000256" key="1">
    <source>
        <dbReference type="SAM" id="Phobius"/>
    </source>
</evidence>
<comment type="caution">
    <text evidence="3">The sequence shown here is derived from an EMBL/GenBank/DDBJ whole genome shotgun (WGS) entry which is preliminary data.</text>
</comment>
<dbReference type="OrthoDB" id="3533814at2759"/>
<dbReference type="EMBL" id="JAAMPI010001330">
    <property type="protein sequence ID" value="KAF4625630.1"/>
    <property type="molecule type" value="Genomic_DNA"/>
</dbReference>
<feature type="transmembrane region" description="Helical" evidence="1">
    <location>
        <begin position="270"/>
        <end position="289"/>
    </location>
</feature>
<protein>
    <recommendedName>
        <fullName evidence="2">DUF6594 domain-containing protein</fullName>
    </recommendedName>
</protein>
<reference evidence="3 4" key="1">
    <citation type="submission" date="2020-03" db="EMBL/GenBank/DDBJ databases">
        <title>Draft Genome Sequence of Cudoniella acicularis.</title>
        <authorList>
            <person name="Buettner E."/>
            <person name="Kellner H."/>
        </authorList>
    </citation>
    <scope>NUCLEOTIDE SEQUENCE [LARGE SCALE GENOMIC DNA]</scope>
    <source>
        <strain evidence="3 4">DSM 108380</strain>
    </source>
</reference>
<keyword evidence="1" id="KW-1133">Transmembrane helix</keyword>
<proteinExistence type="predicted"/>
<organism evidence="3 4">
    <name type="scientific">Cudoniella acicularis</name>
    <dbReference type="NCBI Taxonomy" id="354080"/>
    <lineage>
        <taxon>Eukaryota</taxon>
        <taxon>Fungi</taxon>
        <taxon>Dikarya</taxon>
        <taxon>Ascomycota</taxon>
        <taxon>Pezizomycotina</taxon>
        <taxon>Leotiomycetes</taxon>
        <taxon>Helotiales</taxon>
        <taxon>Tricladiaceae</taxon>
        <taxon>Cudoniella</taxon>
    </lineage>
</organism>
<dbReference type="PANTHER" id="PTHR34502">
    <property type="entry name" value="DUF6594 DOMAIN-CONTAINING PROTEIN-RELATED"/>
    <property type="match status" value="1"/>
</dbReference>
<keyword evidence="1" id="KW-0472">Membrane</keyword>